<dbReference type="AlphaFoldDB" id="A0AAI9WVQ6"/>
<organism evidence="2 3">
    <name type="scientific">Candida oxycetoniae</name>
    <dbReference type="NCBI Taxonomy" id="497107"/>
    <lineage>
        <taxon>Eukaryota</taxon>
        <taxon>Fungi</taxon>
        <taxon>Dikarya</taxon>
        <taxon>Ascomycota</taxon>
        <taxon>Saccharomycotina</taxon>
        <taxon>Pichiomycetes</taxon>
        <taxon>Debaryomycetaceae</taxon>
        <taxon>Candida/Lodderomyces clade</taxon>
        <taxon>Candida</taxon>
    </lineage>
</organism>
<dbReference type="GeneID" id="73382222"/>
<reference evidence="2" key="1">
    <citation type="journal article" date="2022" name="DNA Res.">
        <title>Genome analysis of five recently described species of the CUG-Ser clade uncovers Candida theae as a new hybrid lineage with pathogenic potential in the Candida parapsilosis species complex.</title>
        <authorList>
            <person name="Mixao V."/>
            <person name="Del Olmo V."/>
            <person name="Hegedusova E."/>
            <person name="Saus E."/>
            <person name="Pryszcz L."/>
            <person name="Cillingova A."/>
            <person name="Nosek J."/>
            <person name="Gabaldon T."/>
        </authorList>
    </citation>
    <scope>NUCLEOTIDE SEQUENCE</scope>
    <source>
        <strain evidence="2">CBS 10844</strain>
    </source>
</reference>
<feature type="compositionally biased region" description="Low complexity" evidence="1">
    <location>
        <begin position="27"/>
        <end position="42"/>
    </location>
</feature>
<keyword evidence="3" id="KW-1185">Reference proteome</keyword>
<dbReference type="RefSeq" id="XP_049178262.1">
    <property type="nucleotide sequence ID" value="XM_049326064.1"/>
</dbReference>
<gene>
    <name evidence="2" type="ORF">KGF56_004607</name>
</gene>
<dbReference type="Proteomes" id="UP001202479">
    <property type="component" value="Unassembled WGS sequence"/>
</dbReference>
<proteinExistence type="predicted"/>
<evidence type="ECO:0000256" key="1">
    <source>
        <dbReference type="SAM" id="MobiDB-lite"/>
    </source>
</evidence>
<dbReference type="EMBL" id="JAHUZD010000143">
    <property type="protein sequence ID" value="KAI3402515.2"/>
    <property type="molecule type" value="Genomic_DNA"/>
</dbReference>
<feature type="region of interest" description="Disordered" evidence="1">
    <location>
        <begin position="20"/>
        <end position="42"/>
    </location>
</feature>
<sequence>MASSQSPDLSIEGTLQFLEPRVESPSTTTNNKNNVSTTTTTTTTTRKIAPSLTLINSSIYYKRQAKINDAKILAIHESLHKSGMLFIISLYCFVKNLNDTVTRPKQTIENKMDMFIKFYLEIFQVLPFLGEIELSREEFEIVLLLFDEFFMDYNFITLCQTHLKNRGKLQQAIAGWFKLRGIVMKSNGDFIREVLSAGLNDWFLHLQR</sequence>
<accession>A0AAI9WVQ6</accession>
<comment type="caution">
    <text evidence="2">The sequence shown here is derived from an EMBL/GenBank/DDBJ whole genome shotgun (WGS) entry which is preliminary data.</text>
</comment>
<evidence type="ECO:0000313" key="3">
    <source>
        <dbReference type="Proteomes" id="UP001202479"/>
    </source>
</evidence>
<protein>
    <submittedName>
        <fullName evidence="2">Uncharacterized protein</fullName>
    </submittedName>
</protein>
<name>A0AAI9WVQ6_9ASCO</name>
<evidence type="ECO:0000313" key="2">
    <source>
        <dbReference type="EMBL" id="KAI3402515.2"/>
    </source>
</evidence>